<dbReference type="InterPro" id="IPR036890">
    <property type="entry name" value="HATPase_C_sf"/>
</dbReference>
<name>A0ABZ2KE07_9BACT</name>
<evidence type="ECO:0000313" key="3">
    <source>
        <dbReference type="EMBL" id="WXA96915.1"/>
    </source>
</evidence>
<sequence length="228" mass="25698">MKKRTLDQARELATRDAFLRELTRKLTLWIGDAERCARRRKAHPEVRRAMAGLLGTMRELHVIANPKAPITLRRRRLDLVSFLPRYLAEWDRLDVHVQGRASLIGHWDRGHLGTLLMELLSNAFKYGRGKEVTITMGARGKMAILLVRSHGTLARDLRGHFARFRRGRGLRAPGFGIGVWLARKIAKAHGGAFRLRSDGSHTVARVALPLTHATGDVASVRFSLVTRP</sequence>
<dbReference type="RefSeq" id="WP_394847530.1">
    <property type="nucleotide sequence ID" value="NZ_CP089982.1"/>
</dbReference>
<accession>A0ABZ2KE07</accession>
<keyword evidence="4" id="KW-1185">Reference proteome</keyword>
<dbReference type="SMART" id="SM00387">
    <property type="entry name" value="HATPase_c"/>
    <property type="match status" value="1"/>
</dbReference>
<feature type="domain" description="Histidine kinase/HSP90-like ATPase" evidence="2">
    <location>
        <begin position="107"/>
        <end position="212"/>
    </location>
</feature>
<reference evidence="3 4" key="1">
    <citation type="submission" date="2021-12" db="EMBL/GenBank/DDBJ databases">
        <title>Discovery of the Pendulisporaceae a myxobacterial family with distinct sporulation behavior and unique specialized metabolism.</title>
        <authorList>
            <person name="Garcia R."/>
            <person name="Popoff A."/>
            <person name="Bader C.D."/>
            <person name="Loehr J."/>
            <person name="Walesch S."/>
            <person name="Walt C."/>
            <person name="Boldt J."/>
            <person name="Bunk B."/>
            <person name="Haeckl F.J.F.P.J."/>
            <person name="Gunesch A.P."/>
            <person name="Birkelbach J."/>
            <person name="Nuebel U."/>
            <person name="Pietschmann T."/>
            <person name="Bach T."/>
            <person name="Mueller R."/>
        </authorList>
    </citation>
    <scope>NUCLEOTIDE SEQUENCE [LARGE SCALE GENOMIC DNA]</scope>
    <source>
        <strain evidence="3 4">MSr12523</strain>
    </source>
</reference>
<organism evidence="3 4">
    <name type="scientific">Pendulispora brunnea</name>
    <dbReference type="NCBI Taxonomy" id="2905690"/>
    <lineage>
        <taxon>Bacteria</taxon>
        <taxon>Pseudomonadati</taxon>
        <taxon>Myxococcota</taxon>
        <taxon>Myxococcia</taxon>
        <taxon>Myxococcales</taxon>
        <taxon>Sorangiineae</taxon>
        <taxon>Pendulisporaceae</taxon>
        <taxon>Pendulispora</taxon>
    </lineage>
</organism>
<evidence type="ECO:0000313" key="4">
    <source>
        <dbReference type="Proteomes" id="UP001379533"/>
    </source>
</evidence>
<keyword evidence="1" id="KW-0597">Phosphoprotein</keyword>
<dbReference type="Gene3D" id="3.30.565.10">
    <property type="entry name" value="Histidine kinase-like ATPase, C-terminal domain"/>
    <property type="match status" value="1"/>
</dbReference>
<dbReference type="PANTHER" id="PTHR43547">
    <property type="entry name" value="TWO-COMPONENT HISTIDINE KINASE"/>
    <property type="match status" value="1"/>
</dbReference>
<dbReference type="PANTHER" id="PTHR43547:SF2">
    <property type="entry name" value="HYBRID SIGNAL TRANSDUCTION HISTIDINE KINASE C"/>
    <property type="match status" value="1"/>
</dbReference>
<proteinExistence type="predicted"/>
<dbReference type="Proteomes" id="UP001379533">
    <property type="component" value="Chromosome"/>
</dbReference>
<gene>
    <name evidence="3" type="ORF">LZC95_08700</name>
</gene>
<evidence type="ECO:0000256" key="1">
    <source>
        <dbReference type="ARBA" id="ARBA00022553"/>
    </source>
</evidence>
<dbReference type="SUPFAM" id="SSF55874">
    <property type="entry name" value="ATPase domain of HSP90 chaperone/DNA topoisomerase II/histidine kinase"/>
    <property type="match status" value="1"/>
</dbReference>
<protein>
    <submittedName>
        <fullName evidence="3">ATP-binding protein</fullName>
    </submittedName>
</protein>
<dbReference type="EMBL" id="CP089982">
    <property type="protein sequence ID" value="WXA96915.1"/>
    <property type="molecule type" value="Genomic_DNA"/>
</dbReference>
<dbReference type="GO" id="GO:0005524">
    <property type="term" value="F:ATP binding"/>
    <property type="evidence" value="ECO:0007669"/>
    <property type="project" value="UniProtKB-KW"/>
</dbReference>
<keyword evidence="3" id="KW-0067">ATP-binding</keyword>
<dbReference type="InterPro" id="IPR003594">
    <property type="entry name" value="HATPase_dom"/>
</dbReference>
<evidence type="ECO:0000259" key="2">
    <source>
        <dbReference type="SMART" id="SM00387"/>
    </source>
</evidence>
<keyword evidence="3" id="KW-0547">Nucleotide-binding</keyword>
<dbReference type="Pfam" id="PF02518">
    <property type="entry name" value="HATPase_c"/>
    <property type="match status" value="1"/>
</dbReference>